<dbReference type="GO" id="GO:0005886">
    <property type="term" value="C:plasma membrane"/>
    <property type="evidence" value="ECO:0007669"/>
    <property type="project" value="TreeGrafter"/>
</dbReference>
<accession>A0A6J7A5A2</accession>
<evidence type="ECO:0000256" key="1">
    <source>
        <dbReference type="ARBA" id="ARBA00004370"/>
    </source>
</evidence>
<dbReference type="InterPro" id="IPR013685">
    <property type="entry name" value="POTRA_FtsQ_type"/>
</dbReference>
<dbReference type="PANTHER" id="PTHR37820:SF1">
    <property type="entry name" value="CELL DIVISION PROTEIN FTSQ"/>
    <property type="match status" value="1"/>
</dbReference>
<gene>
    <name evidence="10" type="ORF">UFOPK3204_00653</name>
</gene>
<keyword evidence="7" id="KW-0131">Cell cycle</keyword>
<dbReference type="AlphaFoldDB" id="A0A6J7A5A2"/>
<reference evidence="10" key="1">
    <citation type="submission" date="2020-05" db="EMBL/GenBank/DDBJ databases">
        <authorList>
            <person name="Chiriac C."/>
            <person name="Salcher M."/>
            <person name="Ghai R."/>
            <person name="Kavagutti S V."/>
        </authorList>
    </citation>
    <scope>NUCLEOTIDE SEQUENCE</scope>
</reference>
<sequence>MSAPVIPLDVQARETKPRRRWRGLVFVMLALLATAAIWLVWFSSVFVVRDVRVIGVTGSPAATVLASAAVPLGVPMARLDAGGATARIMLLPWVGSVEVRRGWPSDVILAVVPRIAIATQLGTGRGVDSSGLAFDAPGPLAENLPAIDADGVGLVAAVTVWQSLPAPLLAKVVGISASTRDDVELVLKSGSKVLWGSAEQGELKAQVLAALLQRRAGVYDVSAPELPTTQQEKAG</sequence>
<feature type="domain" description="POTRA" evidence="9">
    <location>
        <begin position="46"/>
        <end position="114"/>
    </location>
</feature>
<name>A0A6J7A5A2_9ZZZZ</name>
<comment type="subcellular location">
    <subcellularLocation>
        <location evidence="1">Membrane</location>
    </subcellularLocation>
</comment>
<evidence type="ECO:0000256" key="6">
    <source>
        <dbReference type="ARBA" id="ARBA00023136"/>
    </source>
</evidence>
<evidence type="ECO:0000256" key="8">
    <source>
        <dbReference type="SAM" id="Phobius"/>
    </source>
</evidence>
<feature type="transmembrane region" description="Helical" evidence="8">
    <location>
        <begin position="53"/>
        <end position="74"/>
    </location>
</feature>
<keyword evidence="5 8" id="KW-1133">Transmembrane helix</keyword>
<dbReference type="PROSITE" id="PS51779">
    <property type="entry name" value="POTRA"/>
    <property type="match status" value="1"/>
</dbReference>
<dbReference type="Gene3D" id="3.10.20.310">
    <property type="entry name" value="membrane protein fhac"/>
    <property type="match status" value="1"/>
</dbReference>
<dbReference type="GO" id="GO:0051301">
    <property type="term" value="P:cell division"/>
    <property type="evidence" value="ECO:0007669"/>
    <property type="project" value="UniProtKB-KW"/>
</dbReference>
<evidence type="ECO:0000313" key="10">
    <source>
        <dbReference type="EMBL" id="CAB4828077.1"/>
    </source>
</evidence>
<dbReference type="InterPro" id="IPR050487">
    <property type="entry name" value="FtsQ_DivIB"/>
</dbReference>
<dbReference type="EMBL" id="CAFABK010000021">
    <property type="protein sequence ID" value="CAB4828077.1"/>
    <property type="molecule type" value="Genomic_DNA"/>
</dbReference>
<keyword evidence="3" id="KW-0132">Cell division</keyword>
<evidence type="ECO:0000259" key="9">
    <source>
        <dbReference type="PROSITE" id="PS51779"/>
    </source>
</evidence>
<keyword evidence="4 8" id="KW-0812">Transmembrane</keyword>
<dbReference type="InterPro" id="IPR034746">
    <property type="entry name" value="POTRA"/>
</dbReference>
<dbReference type="PANTHER" id="PTHR37820">
    <property type="entry name" value="CELL DIVISION PROTEIN DIVIB"/>
    <property type="match status" value="1"/>
</dbReference>
<evidence type="ECO:0000256" key="2">
    <source>
        <dbReference type="ARBA" id="ARBA00022475"/>
    </source>
</evidence>
<evidence type="ECO:0000256" key="7">
    <source>
        <dbReference type="ARBA" id="ARBA00023306"/>
    </source>
</evidence>
<organism evidence="10">
    <name type="scientific">freshwater metagenome</name>
    <dbReference type="NCBI Taxonomy" id="449393"/>
    <lineage>
        <taxon>unclassified sequences</taxon>
        <taxon>metagenomes</taxon>
        <taxon>ecological metagenomes</taxon>
    </lineage>
</organism>
<keyword evidence="6 8" id="KW-0472">Membrane</keyword>
<evidence type="ECO:0000256" key="5">
    <source>
        <dbReference type="ARBA" id="ARBA00022989"/>
    </source>
</evidence>
<dbReference type="InterPro" id="IPR005548">
    <property type="entry name" value="Cell_div_FtsQ/DivIB_C"/>
</dbReference>
<protein>
    <submittedName>
        <fullName evidence="10">Unannotated protein</fullName>
    </submittedName>
</protein>
<evidence type="ECO:0000256" key="3">
    <source>
        <dbReference type="ARBA" id="ARBA00022618"/>
    </source>
</evidence>
<keyword evidence="2" id="KW-1003">Cell membrane</keyword>
<evidence type="ECO:0000256" key="4">
    <source>
        <dbReference type="ARBA" id="ARBA00022692"/>
    </source>
</evidence>
<feature type="transmembrane region" description="Helical" evidence="8">
    <location>
        <begin position="21"/>
        <end position="41"/>
    </location>
</feature>
<dbReference type="Pfam" id="PF08478">
    <property type="entry name" value="POTRA_1"/>
    <property type="match status" value="1"/>
</dbReference>
<dbReference type="Pfam" id="PF03799">
    <property type="entry name" value="FtsQ_DivIB_C"/>
    <property type="match status" value="1"/>
</dbReference>
<proteinExistence type="predicted"/>